<evidence type="ECO:0000313" key="10">
    <source>
        <dbReference type="EMBL" id="KOC69908.1"/>
    </source>
</evidence>
<dbReference type="InterPro" id="IPR039859">
    <property type="entry name" value="PFA4/ZDH16/20/ERF2-like"/>
</dbReference>
<dbReference type="GO" id="GO:0019706">
    <property type="term" value="F:protein-cysteine S-palmitoyltransferase activity"/>
    <property type="evidence" value="ECO:0007669"/>
    <property type="project" value="UniProtKB-EC"/>
</dbReference>
<dbReference type="Gene3D" id="2.60.40.4060">
    <property type="entry name" value="Reeler domain"/>
    <property type="match status" value="1"/>
</dbReference>
<dbReference type="Proteomes" id="UP000053825">
    <property type="component" value="Unassembled WGS sequence"/>
</dbReference>
<keyword evidence="5 7" id="KW-0472">Membrane</keyword>
<keyword evidence="6 7" id="KW-0012">Acyltransferase</keyword>
<dbReference type="PROSITE" id="PS50216">
    <property type="entry name" value="DHHC"/>
    <property type="match status" value="1"/>
</dbReference>
<evidence type="ECO:0000313" key="11">
    <source>
        <dbReference type="Proteomes" id="UP000053825"/>
    </source>
</evidence>
<reference evidence="10 11" key="1">
    <citation type="submission" date="2015-07" db="EMBL/GenBank/DDBJ databases">
        <title>The genome of Habropoda laboriosa.</title>
        <authorList>
            <person name="Pan H."/>
            <person name="Kapheim K."/>
        </authorList>
    </citation>
    <scope>NUCLEOTIDE SEQUENCE [LARGE SCALE GENOMIC DNA]</scope>
    <source>
        <strain evidence="10">0110345459</strain>
    </source>
</reference>
<sequence length="334" mass="38180">MCVDPLKNVCHWGPLTALGGRCVMKMDHHCPWINNCVGHYNHCHFTAFLASAVCGCCISTFTLVSWVMSTVLSSRPLSYPPPSVFILILVIFTIGLSVGIILVVGALLYRQLSSIFGNKTEIEDWILEKAHYRRLGTRDKFIYPYSKGWRFNIHQVFTWNCIPIGDGIHWPVIEGCDQYTLTREQLAQKKNKRKRAKTYRVIDQVSGSYYPLGYGWGVLCHSPCIDRTIKLNIGDIVIVTRWGKYWLFGEKKREDENEKQIRIRVTISGSSFKGFFLQARDPDTDNWIGSWAQTENTSTHPECSAVTHADPYVKQHATLIWNAPPNARGRVYFT</sequence>
<feature type="domain" description="Reelin" evidence="9">
    <location>
        <begin position="258"/>
        <end position="333"/>
    </location>
</feature>
<dbReference type="Pfam" id="PF02014">
    <property type="entry name" value="Reeler"/>
    <property type="match status" value="1"/>
</dbReference>
<dbReference type="EC" id="2.3.1.225" evidence="7"/>
<keyword evidence="11" id="KW-1185">Reference proteome</keyword>
<dbReference type="Pfam" id="PF01529">
    <property type="entry name" value="DHHC"/>
    <property type="match status" value="1"/>
</dbReference>
<evidence type="ECO:0000256" key="2">
    <source>
        <dbReference type="ARBA" id="ARBA00022679"/>
    </source>
</evidence>
<dbReference type="OrthoDB" id="331948at2759"/>
<comment type="subcellular location">
    <subcellularLocation>
        <location evidence="1">Membrane</location>
        <topology evidence="1">Multi-pass membrane protein</topology>
    </subcellularLocation>
</comment>
<gene>
    <name evidence="10" type="ORF">WH47_08169</name>
</gene>
<proteinExistence type="inferred from homology"/>
<evidence type="ECO:0000256" key="5">
    <source>
        <dbReference type="ARBA" id="ARBA00023136"/>
    </source>
</evidence>
<evidence type="ECO:0000256" key="3">
    <source>
        <dbReference type="ARBA" id="ARBA00022692"/>
    </source>
</evidence>
<keyword evidence="3 7" id="KW-0812">Transmembrane</keyword>
<dbReference type="InterPro" id="IPR001594">
    <property type="entry name" value="Palmitoyltrfase_DHHC"/>
</dbReference>
<feature type="domain" description="Palmitoyltransferase DHHC" evidence="8">
    <location>
        <begin position="20"/>
        <end position="125"/>
    </location>
</feature>
<accession>A0A0L7RGH3</accession>
<dbReference type="PANTHER" id="PTHR12246">
    <property type="entry name" value="PALMITOYLTRANSFERASE ZDHHC16"/>
    <property type="match status" value="1"/>
</dbReference>
<protein>
    <recommendedName>
        <fullName evidence="7">Palmitoyltransferase</fullName>
        <ecNumber evidence="7">2.3.1.225</ecNumber>
    </recommendedName>
</protein>
<dbReference type="EMBL" id="KQ414596">
    <property type="protein sequence ID" value="KOC69908.1"/>
    <property type="molecule type" value="Genomic_DNA"/>
</dbReference>
<comment type="similarity">
    <text evidence="7">Belongs to the DHHC palmitoyltransferase family.</text>
</comment>
<keyword evidence="2 7" id="KW-0808">Transferase</keyword>
<dbReference type="InterPro" id="IPR042307">
    <property type="entry name" value="Reeler_sf"/>
</dbReference>
<dbReference type="AlphaFoldDB" id="A0A0L7RGH3"/>
<comment type="catalytic activity">
    <reaction evidence="7">
        <text>L-cysteinyl-[protein] + hexadecanoyl-CoA = S-hexadecanoyl-L-cysteinyl-[protein] + CoA</text>
        <dbReference type="Rhea" id="RHEA:36683"/>
        <dbReference type="Rhea" id="RHEA-COMP:10131"/>
        <dbReference type="Rhea" id="RHEA-COMP:11032"/>
        <dbReference type="ChEBI" id="CHEBI:29950"/>
        <dbReference type="ChEBI" id="CHEBI:57287"/>
        <dbReference type="ChEBI" id="CHEBI:57379"/>
        <dbReference type="ChEBI" id="CHEBI:74151"/>
        <dbReference type="EC" id="2.3.1.225"/>
    </reaction>
</comment>
<dbReference type="GO" id="GO:0016020">
    <property type="term" value="C:membrane"/>
    <property type="evidence" value="ECO:0007669"/>
    <property type="project" value="UniProtKB-SubCell"/>
</dbReference>
<comment type="domain">
    <text evidence="7">The DHHC domain is required for palmitoyltransferase activity.</text>
</comment>
<dbReference type="STRING" id="597456.A0A0L7RGH3"/>
<evidence type="ECO:0000256" key="7">
    <source>
        <dbReference type="RuleBase" id="RU079119"/>
    </source>
</evidence>
<feature type="transmembrane region" description="Helical" evidence="7">
    <location>
        <begin position="48"/>
        <end position="72"/>
    </location>
</feature>
<evidence type="ECO:0000259" key="8">
    <source>
        <dbReference type="Pfam" id="PF01529"/>
    </source>
</evidence>
<evidence type="ECO:0000256" key="4">
    <source>
        <dbReference type="ARBA" id="ARBA00022989"/>
    </source>
</evidence>
<dbReference type="InterPro" id="IPR002861">
    <property type="entry name" value="Reeler_dom"/>
</dbReference>
<name>A0A0L7RGH3_9HYME</name>
<feature type="transmembrane region" description="Helical" evidence="7">
    <location>
        <begin position="84"/>
        <end position="109"/>
    </location>
</feature>
<evidence type="ECO:0000256" key="6">
    <source>
        <dbReference type="ARBA" id="ARBA00023315"/>
    </source>
</evidence>
<keyword evidence="4 7" id="KW-1133">Transmembrane helix</keyword>
<dbReference type="CDD" id="cd08544">
    <property type="entry name" value="Reeler"/>
    <property type="match status" value="1"/>
</dbReference>
<evidence type="ECO:0000256" key="1">
    <source>
        <dbReference type="ARBA" id="ARBA00004141"/>
    </source>
</evidence>
<evidence type="ECO:0000259" key="9">
    <source>
        <dbReference type="Pfam" id="PF02014"/>
    </source>
</evidence>
<organism evidence="10 11">
    <name type="scientific">Habropoda laboriosa</name>
    <dbReference type="NCBI Taxonomy" id="597456"/>
    <lineage>
        <taxon>Eukaryota</taxon>
        <taxon>Metazoa</taxon>
        <taxon>Ecdysozoa</taxon>
        <taxon>Arthropoda</taxon>
        <taxon>Hexapoda</taxon>
        <taxon>Insecta</taxon>
        <taxon>Pterygota</taxon>
        <taxon>Neoptera</taxon>
        <taxon>Endopterygota</taxon>
        <taxon>Hymenoptera</taxon>
        <taxon>Apocrita</taxon>
        <taxon>Aculeata</taxon>
        <taxon>Apoidea</taxon>
        <taxon>Anthophila</taxon>
        <taxon>Apidae</taxon>
        <taxon>Habropoda</taxon>
    </lineage>
</organism>